<dbReference type="PROSITE" id="PS01156">
    <property type="entry name" value="TONB_DEPENDENT_REC_2"/>
    <property type="match status" value="1"/>
</dbReference>
<feature type="domain" description="TonB-dependent receptor-like beta-barrel" evidence="15">
    <location>
        <begin position="403"/>
        <end position="762"/>
    </location>
</feature>
<dbReference type="InterPro" id="IPR012910">
    <property type="entry name" value="Plug_dom"/>
</dbReference>
<dbReference type="InterPro" id="IPR010917">
    <property type="entry name" value="TonB_rcpt_CS"/>
</dbReference>
<evidence type="ECO:0000256" key="13">
    <source>
        <dbReference type="PROSITE-ProRule" id="PRU10144"/>
    </source>
</evidence>
<dbReference type="PANTHER" id="PTHR32552">
    <property type="entry name" value="FERRICHROME IRON RECEPTOR-RELATED"/>
    <property type="match status" value="1"/>
</dbReference>
<accession>A0A0R2T0P1</accession>
<evidence type="ECO:0000256" key="10">
    <source>
        <dbReference type="ARBA" id="ARBA00023136"/>
    </source>
</evidence>
<evidence type="ECO:0000256" key="1">
    <source>
        <dbReference type="ARBA" id="ARBA00004571"/>
    </source>
</evidence>
<dbReference type="GO" id="GO:0015344">
    <property type="term" value="F:siderophore uptake transmembrane transporter activity"/>
    <property type="evidence" value="ECO:0007669"/>
    <property type="project" value="TreeGrafter"/>
</dbReference>
<evidence type="ECO:0000256" key="7">
    <source>
        <dbReference type="ARBA" id="ARBA00023004"/>
    </source>
</evidence>
<feature type="short sequence motif" description="TonB C-terminal box" evidence="13">
    <location>
        <begin position="775"/>
        <end position="792"/>
    </location>
</feature>
<dbReference type="GO" id="GO:0009279">
    <property type="term" value="C:cell outer membrane"/>
    <property type="evidence" value="ECO:0007669"/>
    <property type="project" value="UniProtKB-SubCell"/>
</dbReference>
<gene>
    <name evidence="17" type="ORF">ABR85_07985</name>
</gene>
<keyword evidence="8" id="KW-0406">Ion transport</keyword>
<dbReference type="InterPro" id="IPR000531">
    <property type="entry name" value="Beta-barrel_TonB"/>
</dbReference>
<keyword evidence="5 12" id="KW-0812">Transmembrane</keyword>
<evidence type="ECO:0000256" key="9">
    <source>
        <dbReference type="ARBA" id="ARBA00023077"/>
    </source>
</evidence>
<organism evidence="17 18">
    <name type="scientific">OM182 bacterium BACL3 MAG-120619-bin3</name>
    <dbReference type="NCBI Taxonomy" id="1655593"/>
    <lineage>
        <taxon>Bacteria</taxon>
        <taxon>Pseudomonadati</taxon>
        <taxon>Pseudomonadota</taxon>
        <taxon>Gammaproteobacteria</taxon>
        <taxon>OMG group</taxon>
        <taxon>OM182 clade</taxon>
    </lineage>
</organism>
<name>A0A0R2T0P1_9GAMM</name>
<comment type="similarity">
    <text evidence="12 14">Belongs to the TonB-dependent receptor family.</text>
</comment>
<dbReference type="Proteomes" id="UP000051242">
    <property type="component" value="Unassembled WGS sequence"/>
</dbReference>
<keyword evidence="3 12" id="KW-1134">Transmembrane beta strand</keyword>
<keyword evidence="2 12" id="KW-0813">Transport</keyword>
<dbReference type="EMBL" id="LICD01000098">
    <property type="protein sequence ID" value="KRO80695.1"/>
    <property type="molecule type" value="Genomic_DNA"/>
</dbReference>
<keyword evidence="10 12" id="KW-0472">Membrane</keyword>
<evidence type="ECO:0000256" key="12">
    <source>
        <dbReference type="PROSITE-ProRule" id="PRU01360"/>
    </source>
</evidence>
<evidence type="ECO:0000256" key="14">
    <source>
        <dbReference type="RuleBase" id="RU003357"/>
    </source>
</evidence>
<dbReference type="PANTHER" id="PTHR32552:SF89">
    <property type="entry name" value="CATECHOLATE SIDEROPHORE RECEPTOR FIU"/>
    <property type="match status" value="1"/>
</dbReference>
<evidence type="ECO:0000256" key="3">
    <source>
        <dbReference type="ARBA" id="ARBA00022452"/>
    </source>
</evidence>
<evidence type="ECO:0000259" key="16">
    <source>
        <dbReference type="Pfam" id="PF07715"/>
    </source>
</evidence>
<feature type="domain" description="TonB-dependent receptor plug" evidence="16">
    <location>
        <begin position="59"/>
        <end position="152"/>
    </location>
</feature>
<keyword evidence="6" id="KW-0732">Signal</keyword>
<dbReference type="Gene3D" id="2.40.170.20">
    <property type="entry name" value="TonB-dependent receptor, beta-barrel domain"/>
    <property type="match status" value="1"/>
</dbReference>
<evidence type="ECO:0000256" key="4">
    <source>
        <dbReference type="ARBA" id="ARBA00022496"/>
    </source>
</evidence>
<dbReference type="AlphaFoldDB" id="A0A0R2T0P1"/>
<dbReference type="Gene3D" id="2.170.130.10">
    <property type="entry name" value="TonB-dependent receptor, plug domain"/>
    <property type="match status" value="1"/>
</dbReference>
<evidence type="ECO:0000313" key="17">
    <source>
        <dbReference type="EMBL" id="KRO80695.1"/>
    </source>
</evidence>
<evidence type="ECO:0008006" key="19">
    <source>
        <dbReference type="Google" id="ProtNLM"/>
    </source>
</evidence>
<proteinExistence type="inferred from homology"/>
<keyword evidence="4" id="KW-0410">Iron transport</keyword>
<evidence type="ECO:0000313" key="18">
    <source>
        <dbReference type="Proteomes" id="UP000051242"/>
    </source>
</evidence>
<dbReference type="SUPFAM" id="SSF56935">
    <property type="entry name" value="Porins"/>
    <property type="match status" value="1"/>
</dbReference>
<dbReference type="PROSITE" id="PS52016">
    <property type="entry name" value="TONB_DEPENDENT_REC_3"/>
    <property type="match status" value="1"/>
</dbReference>
<dbReference type="InterPro" id="IPR039426">
    <property type="entry name" value="TonB-dep_rcpt-like"/>
</dbReference>
<keyword evidence="11 12" id="KW-0998">Cell outer membrane</keyword>
<evidence type="ECO:0000256" key="6">
    <source>
        <dbReference type="ARBA" id="ARBA00022729"/>
    </source>
</evidence>
<keyword evidence="9 14" id="KW-0798">TonB box</keyword>
<comment type="caution">
    <text evidence="17">The sequence shown here is derived from an EMBL/GenBank/DDBJ whole genome shotgun (WGS) entry which is preliminary data.</text>
</comment>
<dbReference type="InterPro" id="IPR036942">
    <property type="entry name" value="Beta-barrel_TonB_sf"/>
</dbReference>
<evidence type="ECO:0000259" key="15">
    <source>
        <dbReference type="Pfam" id="PF00593"/>
    </source>
</evidence>
<evidence type="ECO:0000256" key="8">
    <source>
        <dbReference type="ARBA" id="ARBA00023065"/>
    </source>
</evidence>
<dbReference type="InterPro" id="IPR037066">
    <property type="entry name" value="Plug_dom_sf"/>
</dbReference>
<evidence type="ECO:0000256" key="5">
    <source>
        <dbReference type="ARBA" id="ARBA00022692"/>
    </source>
</evidence>
<keyword evidence="7" id="KW-0408">Iron</keyword>
<dbReference type="Pfam" id="PF00593">
    <property type="entry name" value="TonB_dep_Rec_b-barrel"/>
    <property type="match status" value="1"/>
</dbReference>
<sequence length="792" mass="87378">MSINFSTKSKIKYGILPLFAISALPYANGQQSEDLERIEEIVITGAARTYSALSTTQSMNDQQSPITSILSTIDNLPGVNITEGDTFGFDDWSTTINLRGYQTSLSDQQVGTTIDGFPNGDSNYGGGAKANRYIDTMNSGGVEVNQGIASIDTRTTESLGGTLNFTTNAPEEEQRMRVQLVQGDFDSQRYYGRYDTGRMLNDTTRAWVSFNHNEATDWMEGSAQNERDHMAAKFVTEMDSYKLTGYYAYDDIQEDNYQRITKGEFLEDSDSDRLNGNWTNTPYINQVYRQGWSTLRENRFGYLKLDIDPSDSFNATLGLYDHQMEGRGDWIPPSIVDLVDDNGGSEYEVAGNLPVLGGSGIGAIYFINAAGEALSPAPGCESSITFPYGGAGPESDPLCYGQGAIPVQSYRHTHYQRDRTGYTADFDFTSSLAGGENVVSGGLWMEDSTRLEYRDWHKLTDARVGIEFNQTPYWIQYNRDFNRETTMWYLQDEFSVGQFTLSAGMRRFDVQNNEVDVFGVAAPESLNSKSDTLLSGGATYQTPVDGLEVFIGYSENVKPLLDLVLEREGTSAADLEAEIAENMELGLRFVSPRFNASAVYFDNEFNNRLEFFGPQIAGNIPNYTIGLAGRYDNVGGIGSNGFELAGTVELNDNWSLYASYTNTDATYIGTGLGADADAAIGIVAGNKVVATPETMWVASLDWTRDQYFAGLSTKFVGDRFMDRANAVVAEEYTVSDLYVGIDGDSISEALKSFEFRFVVNNVFDESYLGGIAAWGAWIGPPRTASFAMTVDF</sequence>
<evidence type="ECO:0000256" key="11">
    <source>
        <dbReference type="ARBA" id="ARBA00023237"/>
    </source>
</evidence>
<reference evidence="17 18" key="1">
    <citation type="submission" date="2015-10" db="EMBL/GenBank/DDBJ databases">
        <title>Metagenome-Assembled Genomes uncover a global brackish microbiome.</title>
        <authorList>
            <person name="Hugerth L.W."/>
            <person name="Larsson J."/>
            <person name="Alneberg J."/>
            <person name="Lindh M.V."/>
            <person name="Legrand C."/>
            <person name="Pinhassi J."/>
            <person name="Andersson A.F."/>
        </authorList>
    </citation>
    <scope>NUCLEOTIDE SEQUENCE [LARGE SCALE GENOMIC DNA]</scope>
    <source>
        <strain evidence="17">BACL22 MAG-120619-bin3</strain>
    </source>
</reference>
<protein>
    <recommendedName>
        <fullName evidence="19">TonB-dependent receptor</fullName>
    </recommendedName>
</protein>
<dbReference type="Pfam" id="PF07715">
    <property type="entry name" value="Plug"/>
    <property type="match status" value="1"/>
</dbReference>
<comment type="subcellular location">
    <subcellularLocation>
        <location evidence="1 12">Cell outer membrane</location>
        <topology evidence="1 12">Multi-pass membrane protein</topology>
    </subcellularLocation>
</comment>
<evidence type="ECO:0000256" key="2">
    <source>
        <dbReference type="ARBA" id="ARBA00022448"/>
    </source>
</evidence>